<evidence type="ECO:0000313" key="3">
    <source>
        <dbReference type="Proteomes" id="UP000580839"/>
    </source>
</evidence>
<evidence type="ECO:0008006" key="4">
    <source>
        <dbReference type="Google" id="ProtNLM"/>
    </source>
</evidence>
<reference evidence="2 3" key="1">
    <citation type="submission" date="2020-04" db="EMBL/GenBank/DDBJ databases">
        <title>Metagenomic profiling of ammonia- and methane-oxidizing microorganisms in a Dutch drinking water treatment plant.</title>
        <authorList>
            <person name="Poghosyan L."/>
            <person name="Leucker S."/>
        </authorList>
    </citation>
    <scope>NUCLEOTIDE SEQUENCE [LARGE SCALE GENOMIC DNA]</scope>
    <source>
        <strain evidence="2">S-RSF-IL-03</strain>
    </source>
</reference>
<feature type="chain" id="PRO_5032535276" description="Tetratricopeptide repeat protein" evidence="1">
    <location>
        <begin position="32"/>
        <end position="244"/>
    </location>
</feature>
<dbReference type="EMBL" id="JABFRW010000022">
    <property type="protein sequence ID" value="NOT32930.1"/>
    <property type="molecule type" value="Genomic_DNA"/>
</dbReference>
<dbReference type="Proteomes" id="UP000580839">
    <property type="component" value="Unassembled WGS sequence"/>
</dbReference>
<evidence type="ECO:0000256" key="1">
    <source>
        <dbReference type="SAM" id="SignalP"/>
    </source>
</evidence>
<name>A0A849SNC8_UNCEI</name>
<gene>
    <name evidence="2" type="ORF">HOP12_02035</name>
</gene>
<sequence length="244" mass="25535">MRLFRIPRGVGPRFSALVFACLCAAASLAFAEPAERVVDESALRLGRAALEHLSGQSRAVVENLEAIDFESPSTFGEADRAAFLLGHAYLELGSRAEFERLAATVAHWKRDTPYTRWIAFRRAALASTSASAEAPPETGDAAADALAAGLVLRSGDTTGALARLSRLDGAGATPLSLYLKAVTLEASNADASDAWARLAATDTLSALGRDLAGAAHLRLATRAAERGEDPSAHLLAVPSALRVS</sequence>
<feature type="non-terminal residue" evidence="2">
    <location>
        <position position="244"/>
    </location>
</feature>
<protein>
    <recommendedName>
        <fullName evidence="4">Tetratricopeptide repeat protein</fullName>
    </recommendedName>
</protein>
<proteinExistence type="predicted"/>
<dbReference type="AlphaFoldDB" id="A0A849SNC8"/>
<evidence type="ECO:0000313" key="2">
    <source>
        <dbReference type="EMBL" id="NOT32930.1"/>
    </source>
</evidence>
<organism evidence="2 3">
    <name type="scientific">Eiseniibacteriota bacterium</name>
    <dbReference type="NCBI Taxonomy" id="2212470"/>
    <lineage>
        <taxon>Bacteria</taxon>
        <taxon>Candidatus Eiseniibacteriota</taxon>
    </lineage>
</organism>
<keyword evidence="1" id="KW-0732">Signal</keyword>
<feature type="signal peptide" evidence="1">
    <location>
        <begin position="1"/>
        <end position="31"/>
    </location>
</feature>
<accession>A0A849SNC8</accession>
<comment type="caution">
    <text evidence="2">The sequence shown here is derived from an EMBL/GenBank/DDBJ whole genome shotgun (WGS) entry which is preliminary data.</text>
</comment>